<keyword evidence="12" id="KW-0573">Peptidoglycan synthesis</keyword>
<keyword evidence="23" id="KW-1185">Reference proteome</keyword>
<dbReference type="SUPFAM" id="SSF53955">
    <property type="entry name" value="Lysozyme-like"/>
    <property type="match status" value="1"/>
</dbReference>
<keyword evidence="6" id="KW-0121">Carboxypeptidase</keyword>
<evidence type="ECO:0000256" key="9">
    <source>
        <dbReference type="ARBA" id="ARBA00022679"/>
    </source>
</evidence>
<evidence type="ECO:0000256" key="7">
    <source>
        <dbReference type="ARBA" id="ARBA00022670"/>
    </source>
</evidence>
<feature type="domain" description="Glycosyl transferase family 51" evidence="21">
    <location>
        <begin position="67"/>
        <end position="254"/>
    </location>
</feature>
<evidence type="ECO:0000256" key="6">
    <source>
        <dbReference type="ARBA" id="ARBA00022645"/>
    </source>
</evidence>
<dbReference type="RefSeq" id="WP_234657236.1">
    <property type="nucleotide sequence ID" value="NZ_CP094997.1"/>
</dbReference>
<keyword evidence="5" id="KW-1003">Cell membrane</keyword>
<keyword evidence="14" id="KW-0511">Multifunctional enzyme</keyword>
<dbReference type="Gene3D" id="1.10.3810.10">
    <property type="entry name" value="Biosynthetic peptidoglycan transglycosylase-like"/>
    <property type="match status" value="1"/>
</dbReference>
<evidence type="ECO:0000256" key="1">
    <source>
        <dbReference type="ARBA" id="ARBA00004236"/>
    </source>
</evidence>
<dbReference type="InterPro" id="IPR036950">
    <property type="entry name" value="PBP_transglycosylase"/>
</dbReference>
<evidence type="ECO:0000256" key="11">
    <source>
        <dbReference type="ARBA" id="ARBA00022960"/>
    </source>
</evidence>
<dbReference type="PANTHER" id="PTHR32282">
    <property type="entry name" value="BINDING PROTEIN TRANSPEPTIDASE, PUTATIVE-RELATED"/>
    <property type="match status" value="1"/>
</dbReference>
<evidence type="ECO:0000256" key="18">
    <source>
        <dbReference type="SAM" id="MobiDB-lite"/>
    </source>
</evidence>
<dbReference type="InterPro" id="IPR001460">
    <property type="entry name" value="PCN-bd_Tpept"/>
</dbReference>
<evidence type="ECO:0000313" key="22">
    <source>
        <dbReference type="EMBL" id="MCF0064301.1"/>
    </source>
</evidence>
<keyword evidence="13 19" id="KW-0472">Membrane</keyword>
<dbReference type="InterPro" id="IPR050396">
    <property type="entry name" value="Glycosyltr_51/Transpeptidase"/>
</dbReference>
<evidence type="ECO:0000256" key="12">
    <source>
        <dbReference type="ARBA" id="ARBA00022984"/>
    </source>
</evidence>
<dbReference type="GO" id="GO:0005886">
    <property type="term" value="C:plasma membrane"/>
    <property type="evidence" value="ECO:0007669"/>
    <property type="project" value="UniProtKB-SubCell"/>
</dbReference>
<feature type="transmembrane region" description="Helical" evidence="19">
    <location>
        <begin position="21"/>
        <end position="42"/>
    </location>
</feature>
<comment type="subcellular location">
    <subcellularLocation>
        <location evidence="1">Cell membrane</location>
    </subcellularLocation>
</comment>
<dbReference type="Proteomes" id="UP001139000">
    <property type="component" value="Unassembled WGS sequence"/>
</dbReference>
<evidence type="ECO:0000313" key="23">
    <source>
        <dbReference type="Proteomes" id="UP001139000"/>
    </source>
</evidence>
<evidence type="ECO:0000256" key="2">
    <source>
        <dbReference type="ARBA" id="ARBA00004752"/>
    </source>
</evidence>
<evidence type="ECO:0000259" key="21">
    <source>
        <dbReference type="Pfam" id="PF00912"/>
    </source>
</evidence>
<feature type="region of interest" description="Disordered" evidence="18">
    <location>
        <begin position="736"/>
        <end position="755"/>
    </location>
</feature>
<dbReference type="GO" id="GO:0006508">
    <property type="term" value="P:proteolysis"/>
    <property type="evidence" value="ECO:0007669"/>
    <property type="project" value="UniProtKB-KW"/>
</dbReference>
<comment type="catalytic activity">
    <reaction evidence="16">
        <text>Preferential cleavage: (Ac)2-L-Lys-D-Ala-|-D-Ala. Also transpeptidation of peptidyl-alanyl moieties that are N-acyl substituents of D-alanine.</text>
        <dbReference type="EC" id="3.4.16.4"/>
    </reaction>
</comment>
<dbReference type="GO" id="GO:0030288">
    <property type="term" value="C:outer membrane-bounded periplasmic space"/>
    <property type="evidence" value="ECO:0007669"/>
    <property type="project" value="TreeGrafter"/>
</dbReference>
<evidence type="ECO:0000256" key="17">
    <source>
        <dbReference type="ARBA" id="ARBA00049902"/>
    </source>
</evidence>
<dbReference type="PANTHER" id="PTHR32282:SF11">
    <property type="entry name" value="PENICILLIN-BINDING PROTEIN 1B"/>
    <property type="match status" value="1"/>
</dbReference>
<evidence type="ECO:0000259" key="20">
    <source>
        <dbReference type="Pfam" id="PF00905"/>
    </source>
</evidence>
<gene>
    <name evidence="22" type="ORF">LXM26_22480</name>
</gene>
<name>A0A9X1TFF0_9BACT</name>
<dbReference type="EMBL" id="JAJTTC010000007">
    <property type="protein sequence ID" value="MCF0064301.1"/>
    <property type="molecule type" value="Genomic_DNA"/>
</dbReference>
<evidence type="ECO:0000256" key="13">
    <source>
        <dbReference type="ARBA" id="ARBA00023136"/>
    </source>
</evidence>
<evidence type="ECO:0000256" key="8">
    <source>
        <dbReference type="ARBA" id="ARBA00022676"/>
    </source>
</evidence>
<evidence type="ECO:0000256" key="3">
    <source>
        <dbReference type="ARBA" id="ARBA00007090"/>
    </source>
</evidence>
<dbReference type="InterPro" id="IPR001264">
    <property type="entry name" value="Glyco_trans_51"/>
</dbReference>
<evidence type="ECO:0000256" key="4">
    <source>
        <dbReference type="ARBA" id="ARBA00007739"/>
    </source>
</evidence>
<dbReference type="InterPro" id="IPR012338">
    <property type="entry name" value="Beta-lactam/transpept-like"/>
</dbReference>
<evidence type="ECO:0000256" key="19">
    <source>
        <dbReference type="SAM" id="Phobius"/>
    </source>
</evidence>
<keyword evidence="9" id="KW-0808">Transferase</keyword>
<dbReference type="GO" id="GO:0008360">
    <property type="term" value="P:regulation of cell shape"/>
    <property type="evidence" value="ECO:0007669"/>
    <property type="project" value="UniProtKB-KW"/>
</dbReference>
<keyword evidence="11" id="KW-0133">Cell shape</keyword>
<keyword evidence="19" id="KW-1133">Transmembrane helix</keyword>
<comment type="catalytic activity">
    <reaction evidence="17">
        <text>[GlcNAc-(1-&gt;4)-Mur2Ac(oyl-L-Ala-gamma-D-Glu-L-Lys-D-Ala-D-Ala)](n)-di-trans,octa-cis-undecaprenyl diphosphate + beta-D-GlcNAc-(1-&gt;4)-Mur2Ac(oyl-L-Ala-gamma-D-Glu-L-Lys-D-Ala-D-Ala)-di-trans,octa-cis-undecaprenyl diphosphate = [GlcNAc-(1-&gt;4)-Mur2Ac(oyl-L-Ala-gamma-D-Glu-L-Lys-D-Ala-D-Ala)](n+1)-di-trans,octa-cis-undecaprenyl diphosphate + di-trans,octa-cis-undecaprenyl diphosphate + H(+)</text>
        <dbReference type="Rhea" id="RHEA:23708"/>
        <dbReference type="Rhea" id="RHEA-COMP:9602"/>
        <dbReference type="Rhea" id="RHEA-COMP:9603"/>
        <dbReference type="ChEBI" id="CHEBI:15378"/>
        <dbReference type="ChEBI" id="CHEBI:58405"/>
        <dbReference type="ChEBI" id="CHEBI:60033"/>
        <dbReference type="ChEBI" id="CHEBI:78435"/>
        <dbReference type="EC" id="2.4.99.28"/>
    </reaction>
</comment>
<dbReference type="GO" id="GO:0009252">
    <property type="term" value="P:peptidoglycan biosynthetic process"/>
    <property type="evidence" value="ECO:0007669"/>
    <property type="project" value="UniProtKB-KW"/>
</dbReference>
<protein>
    <submittedName>
        <fullName evidence="22">Penicillin-binding protein</fullName>
    </submittedName>
</protein>
<dbReference type="GO" id="GO:0071555">
    <property type="term" value="P:cell wall organization"/>
    <property type="evidence" value="ECO:0007669"/>
    <property type="project" value="UniProtKB-KW"/>
</dbReference>
<keyword evidence="8" id="KW-0328">Glycosyltransferase</keyword>
<evidence type="ECO:0000256" key="10">
    <source>
        <dbReference type="ARBA" id="ARBA00022801"/>
    </source>
</evidence>
<keyword evidence="10" id="KW-0378">Hydrolase</keyword>
<keyword evidence="7" id="KW-0645">Protease</keyword>
<dbReference type="Pfam" id="PF00905">
    <property type="entry name" value="Transpeptidase"/>
    <property type="match status" value="1"/>
</dbReference>
<reference evidence="22" key="1">
    <citation type="submission" date="2021-12" db="EMBL/GenBank/DDBJ databases">
        <title>Novel species in genus Dyadobacter.</title>
        <authorList>
            <person name="Ma C."/>
        </authorList>
    </citation>
    <scope>NUCLEOTIDE SEQUENCE</scope>
    <source>
        <strain evidence="22">LJ419</strain>
    </source>
</reference>
<proteinExistence type="inferred from homology"/>
<comment type="caution">
    <text evidence="22">The sequence shown here is derived from an EMBL/GenBank/DDBJ whole genome shotgun (WGS) entry which is preliminary data.</text>
</comment>
<dbReference type="SUPFAM" id="SSF56601">
    <property type="entry name" value="beta-lactamase/transpeptidase-like"/>
    <property type="match status" value="1"/>
</dbReference>
<dbReference type="Gene3D" id="3.40.710.10">
    <property type="entry name" value="DD-peptidase/beta-lactamase superfamily"/>
    <property type="match status" value="2"/>
</dbReference>
<evidence type="ECO:0000256" key="5">
    <source>
        <dbReference type="ARBA" id="ARBA00022475"/>
    </source>
</evidence>
<evidence type="ECO:0000256" key="14">
    <source>
        <dbReference type="ARBA" id="ARBA00023268"/>
    </source>
</evidence>
<keyword evidence="15" id="KW-0961">Cell wall biogenesis/degradation</keyword>
<dbReference type="GO" id="GO:0008955">
    <property type="term" value="F:peptidoglycan glycosyltransferase activity"/>
    <property type="evidence" value="ECO:0007669"/>
    <property type="project" value="UniProtKB-EC"/>
</dbReference>
<accession>A0A9X1TFF0</accession>
<feature type="domain" description="Penicillin-binding protein transpeptidase" evidence="20">
    <location>
        <begin position="434"/>
        <end position="666"/>
    </location>
</feature>
<keyword evidence="19" id="KW-0812">Transmembrane</keyword>
<organism evidence="22 23">
    <name type="scientific">Dyadobacter chenwenxiniae</name>
    <dbReference type="NCBI Taxonomy" id="2906456"/>
    <lineage>
        <taxon>Bacteria</taxon>
        <taxon>Pseudomonadati</taxon>
        <taxon>Bacteroidota</taxon>
        <taxon>Cytophagia</taxon>
        <taxon>Cytophagales</taxon>
        <taxon>Spirosomataceae</taxon>
        <taxon>Dyadobacter</taxon>
    </lineage>
</organism>
<feature type="compositionally biased region" description="Polar residues" evidence="18">
    <location>
        <begin position="736"/>
        <end position="749"/>
    </location>
</feature>
<evidence type="ECO:0000256" key="16">
    <source>
        <dbReference type="ARBA" id="ARBA00034000"/>
    </source>
</evidence>
<dbReference type="InterPro" id="IPR023346">
    <property type="entry name" value="Lysozyme-like_dom_sf"/>
</dbReference>
<comment type="pathway">
    <text evidence="2">Cell wall biogenesis; peptidoglycan biosynthesis.</text>
</comment>
<comment type="similarity">
    <text evidence="4">In the N-terminal section; belongs to the glycosyltransferase 51 family.</text>
</comment>
<dbReference type="GO" id="GO:0008658">
    <property type="term" value="F:penicillin binding"/>
    <property type="evidence" value="ECO:0007669"/>
    <property type="project" value="InterPro"/>
</dbReference>
<sequence>MIAFQPGKYRRTIIGIWKITGISIGLLVFLIIAVRVNLLWLFGGMPDLAMLENPQSELASELISEDGKSLGKYYSENRIRIDFDQLSPNLIHALVATEDARFTNHSGIDGRSMLRVAKGVFTGNSSSGGGSTITQQVAKNLFETRSKKYRGVLGKVPLVSTVIMKAKEWMLAVILERKYTKNEIMMMYLNTVSFGNNTYGIKVASKSYFGKEPFDLTVPEAALLVGMLQNPSLHNPRRRPANATRRRNVVMSQMVKYNYLTNKEYTAFQKRPLDLKFQLDGPNTGSAPYFQESMRGYLQAWLTKYNEENDTDLDLKTSGLHIYTTIDSRLQKYMEAAMREHMREQQRLFDAHWKGRNPWAYPTGREVPGFIEKAVESLPQFIALKNELGKAEAWKVMRKPYKMKVFSYDGEKEMLMSPIDSIRYYKRFLHAGMMSMDPRNGHIKAWVGGVDFKYFKYDHVKQGRRQPGSTFKPFVYVSALQKNYLTPCDRITDQPVEGNWNPPSSQYTYRSLTLRQALGQSVNSISANIIQMVKPNTVADYAHKLGITSQLDEVPSLCLGISSVSVYEMVNAYCSFANGGYRTEPLAILRIEDRNGNVLQEFHPKQNQELSDVMAYNMLYLMRGAVEDPGGTAGRLRSYGVTQGNEIAAKTGTTQNHSDAWFMGMTQNLVSGIWVGGEDMQIHFRTMDLGQGGHAALPAWGLYMRNVYNDGTLEQYRKAAFTKPTNFTIACEEVSNDSTDTYSPPSISSDEGALF</sequence>
<evidence type="ECO:0000256" key="15">
    <source>
        <dbReference type="ARBA" id="ARBA00023316"/>
    </source>
</evidence>
<dbReference type="AlphaFoldDB" id="A0A9X1TFF0"/>
<dbReference type="GO" id="GO:0009002">
    <property type="term" value="F:serine-type D-Ala-D-Ala carboxypeptidase activity"/>
    <property type="evidence" value="ECO:0007669"/>
    <property type="project" value="UniProtKB-EC"/>
</dbReference>
<comment type="similarity">
    <text evidence="3">In the C-terminal section; belongs to the transpeptidase family.</text>
</comment>
<dbReference type="Pfam" id="PF00912">
    <property type="entry name" value="Transgly"/>
    <property type="match status" value="1"/>
</dbReference>